<dbReference type="Pfam" id="PF13691">
    <property type="entry name" value="Lactamase_B_4"/>
    <property type="match status" value="1"/>
</dbReference>
<comment type="cofactor">
    <cofactor evidence="2">
        <name>Zn(2+)</name>
        <dbReference type="ChEBI" id="CHEBI:29105"/>
    </cofactor>
</comment>
<evidence type="ECO:0000256" key="4">
    <source>
        <dbReference type="ARBA" id="ARBA00012477"/>
    </source>
</evidence>
<evidence type="ECO:0000256" key="10">
    <source>
        <dbReference type="ARBA" id="ARBA00022833"/>
    </source>
</evidence>
<keyword evidence="5" id="KW-0819">tRNA processing</keyword>
<feature type="domain" description="tRNase Z endonuclease" evidence="12">
    <location>
        <begin position="46"/>
        <end position="110"/>
    </location>
</feature>
<evidence type="ECO:0000256" key="9">
    <source>
        <dbReference type="ARBA" id="ARBA00022801"/>
    </source>
</evidence>
<keyword evidence="9" id="KW-0378">Hydrolase</keyword>
<evidence type="ECO:0000256" key="5">
    <source>
        <dbReference type="ARBA" id="ARBA00022694"/>
    </source>
</evidence>
<protein>
    <recommendedName>
        <fullName evidence="4">ribonuclease Z</fullName>
        <ecNumber evidence="4">3.1.26.11</ecNumber>
    </recommendedName>
</protein>
<organism evidence="13 14">
    <name type="scientific">Plakobranchus ocellatus</name>
    <dbReference type="NCBI Taxonomy" id="259542"/>
    <lineage>
        <taxon>Eukaryota</taxon>
        <taxon>Metazoa</taxon>
        <taxon>Spiralia</taxon>
        <taxon>Lophotrochozoa</taxon>
        <taxon>Mollusca</taxon>
        <taxon>Gastropoda</taxon>
        <taxon>Heterobranchia</taxon>
        <taxon>Euthyneura</taxon>
        <taxon>Panpulmonata</taxon>
        <taxon>Sacoglossa</taxon>
        <taxon>Placobranchoidea</taxon>
        <taxon>Plakobranchidae</taxon>
        <taxon>Plakobranchus</taxon>
    </lineage>
</organism>
<keyword evidence="14" id="KW-1185">Reference proteome</keyword>
<dbReference type="AlphaFoldDB" id="A0AAV3ZZ08"/>
<dbReference type="PANTHER" id="PTHR12553">
    <property type="entry name" value="ZINC PHOSPHODIESTERASE ELAC PROTEIN 2"/>
    <property type="match status" value="1"/>
</dbReference>
<reference evidence="13 14" key="1">
    <citation type="journal article" date="2021" name="Elife">
        <title>Chloroplast acquisition without the gene transfer in kleptoplastic sea slugs, Plakobranchus ocellatus.</title>
        <authorList>
            <person name="Maeda T."/>
            <person name="Takahashi S."/>
            <person name="Yoshida T."/>
            <person name="Shimamura S."/>
            <person name="Takaki Y."/>
            <person name="Nagai Y."/>
            <person name="Toyoda A."/>
            <person name="Suzuki Y."/>
            <person name="Arimoto A."/>
            <person name="Ishii H."/>
            <person name="Satoh N."/>
            <person name="Nishiyama T."/>
            <person name="Hasebe M."/>
            <person name="Maruyama T."/>
            <person name="Minagawa J."/>
            <person name="Obokata J."/>
            <person name="Shigenobu S."/>
        </authorList>
    </citation>
    <scope>NUCLEOTIDE SEQUENCE [LARGE SCALE GENOMIC DNA]</scope>
</reference>
<evidence type="ECO:0000256" key="3">
    <source>
        <dbReference type="ARBA" id="ARBA00007823"/>
    </source>
</evidence>
<evidence type="ECO:0000259" key="12">
    <source>
        <dbReference type="Pfam" id="PF13691"/>
    </source>
</evidence>
<dbReference type="EC" id="3.1.26.11" evidence="4"/>
<dbReference type="EMBL" id="BLXT01003738">
    <property type="protein sequence ID" value="GFO04211.1"/>
    <property type="molecule type" value="Genomic_DNA"/>
</dbReference>
<keyword evidence="8" id="KW-0255">Endonuclease</keyword>
<comment type="similarity">
    <text evidence="3">Belongs to the RNase Z family.</text>
</comment>
<evidence type="ECO:0000313" key="13">
    <source>
        <dbReference type="EMBL" id="GFO04211.1"/>
    </source>
</evidence>
<dbReference type="InterPro" id="IPR027794">
    <property type="entry name" value="tRNase_Z_dom"/>
</dbReference>
<dbReference type="Proteomes" id="UP000735302">
    <property type="component" value="Unassembled WGS sequence"/>
</dbReference>
<dbReference type="GO" id="GO:0046872">
    <property type="term" value="F:metal ion binding"/>
    <property type="evidence" value="ECO:0007669"/>
    <property type="project" value="UniProtKB-KW"/>
</dbReference>
<dbReference type="SUPFAM" id="SSF56281">
    <property type="entry name" value="Metallo-hydrolase/oxidoreductase"/>
    <property type="match status" value="1"/>
</dbReference>
<feature type="compositionally biased region" description="Polar residues" evidence="11">
    <location>
        <begin position="8"/>
        <end position="21"/>
    </location>
</feature>
<keyword evidence="10" id="KW-0862">Zinc</keyword>
<proteinExistence type="inferred from homology"/>
<name>A0AAV3ZZ08_9GAST</name>
<evidence type="ECO:0000313" key="14">
    <source>
        <dbReference type="Proteomes" id="UP000735302"/>
    </source>
</evidence>
<dbReference type="PANTHER" id="PTHR12553:SF49">
    <property type="entry name" value="ZINC PHOSPHODIESTERASE ELAC PROTEIN 2"/>
    <property type="match status" value="1"/>
</dbReference>
<accession>A0AAV3ZZ08</accession>
<comment type="caution">
    <text evidence="13">The sequence shown here is derived from an EMBL/GenBank/DDBJ whole genome shotgun (WGS) entry which is preliminary data.</text>
</comment>
<dbReference type="InterPro" id="IPR047151">
    <property type="entry name" value="RNZ2-like"/>
</dbReference>
<evidence type="ECO:0000256" key="11">
    <source>
        <dbReference type="SAM" id="MobiDB-lite"/>
    </source>
</evidence>
<feature type="non-terminal residue" evidence="13">
    <location>
        <position position="343"/>
    </location>
</feature>
<gene>
    <name evidence="13" type="ORF">PoB_003071600</name>
</gene>
<dbReference type="GO" id="GO:0042781">
    <property type="term" value="F:3'-tRNA processing endoribonuclease activity"/>
    <property type="evidence" value="ECO:0007669"/>
    <property type="project" value="UniProtKB-EC"/>
</dbReference>
<dbReference type="InterPro" id="IPR036866">
    <property type="entry name" value="RibonucZ/Hydroxyglut_hydro"/>
</dbReference>
<sequence>MPRKNKNKQAASSIKPQNGNVSGVPKKGKSMKAESRPPSTINIVVIGTGGPGTSHSLLVTTEFSRYMFNCGEGTQRLAAMGKGLRSSALAKLSGLQNIFITHKSWENTGGLLGLSMRLEGQLNPESRIFLSKEAQPQKPLSEKSPPSITIHGPPGVEKIALMAKKFSESAGLNIVKASGEFSDSALTIQAVPFYKNSENQNKTGASGPVLKKMRRDSSPQPETSVAYAYICQPKSPLGKINVEKCLDAGITIGPMVGRLQRGESVTLDDGTIVHPDQVTDFSDSEKRPFLVVECPSLEFLPSLIASESLGSRLKSSGDDSFSLVVHMTPEEVYNSTQYQLWMR</sequence>
<dbReference type="Gene3D" id="3.60.15.10">
    <property type="entry name" value="Ribonuclease Z/Hydroxyacylglutathione hydrolase-like"/>
    <property type="match status" value="1"/>
</dbReference>
<evidence type="ECO:0000256" key="1">
    <source>
        <dbReference type="ARBA" id="ARBA00000402"/>
    </source>
</evidence>
<evidence type="ECO:0000256" key="8">
    <source>
        <dbReference type="ARBA" id="ARBA00022759"/>
    </source>
</evidence>
<feature type="region of interest" description="Disordered" evidence="11">
    <location>
        <begin position="1"/>
        <end position="37"/>
    </location>
</feature>
<dbReference type="GO" id="GO:0005739">
    <property type="term" value="C:mitochondrion"/>
    <property type="evidence" value="ECO:0007669"/>
    <property type="project" value="TreeGrafter"/>
</dbReference>
<dbReference type="GO" id="GO:1990180">
    <property type="term" value="P:mitochondrial tRNA 3'-end processing"/>
    <property type="evidence" value="ECO:0007669"/>
    <property type="project" value="TreeGrafter"/>
</dbReference>
<evidence type="ECO:0000256" key="6">
    <source>
        <dbReference type="ARBA" id="ARBA00022722"/>
    </source>
</evidence>
<evidence type="ECO:0000256" key="2">
    <source>
        <dbReference type="ARBA" id="ARBA00001947"/>
    </source>
</evidence>
<comment type="catalytic activity">
    <reaction evidence="1">
        <text>Endonucleolytic cleavage of RNA, removing extra 3' nucleotides from tRNA precursor, generating 3' termini of tRNAs. A 3'-hydroxy group is left at the tRNA terminus and a 5'-phosphoryl group is left at the trailer molecule.</text>
        <dbReference type="EC" id="3.1.26.11"/>
    </reaction>
</comment>
<keyword evidence="7" id="KW-0479">Metal-binding</keyword>
<evidence type="ECO:0000256" key="7">
    <source>
        <dbReference type="ARBA" id="ARBA00022723"/>
    </source>
</evidence>
<keyword evidence="6" id="KW-0540">Nuclease</keyword>